<dbReference type="SUPFAM" id="SSF56112">
    <property type="entry name" value="Protein kinase-like (PK-like)"/>
    <property type="match status" value="1"/>
</dbReference>
<evidence type="ECO:0000256" key="2">
    <source>
        <dbReference type="ARBA" id="ARBA00022527"/>
    </source>
</evidence>
<dbReference type="OrthoDB" id="9762169at2"/>
<protein>
    <recommendedName>
        <fullName evidence="1">non-specific serine/threonine protein kinase</fullName>
        <ecNumber evidence="1">2.7.11.1</ecNumber>
    </recommendedName>
</protein>
<dbReference type="RefSeq" id="WP_093838850.1">
    <property type="nucleotide sequence ID" value="NZ_FOLM01000005.1"/>
</dbReference>
<evidence type="ECO:0000256" key="1">
    <source>
        <dbReference type="ARBA" id="ARBA00012513"/>
    </source>
</evidence>
<feature type="compositionally biased region" description="Acidic residues" evidence="8">
    <location>
        <begin position="380"/>
        <end position="397"/>
    </location>
</feature>
<evidence type="ECO:0000256" key="5">
    <source>
        <dbReference type="ARBA" id="ARBA00022777"/>
    </source>
</evidence>
<dbReference type="InterPro" id="IPR008271">
    <property type="entry name" value="Ser/Thr_kinase_AS"/>
</dbReference>
<keyword evidence="11" id="KW-1185">Reference proteome</keyword>
<proteinExistence type="predicted"/>
<gene>
    <name evidence="10" type="ORF">SAMN05421773_105291</name>
</gene>
<feature type="binding site" evidence="7">
    <location>
        <position position="48"/>
    </location>
    <ligand>
        <name>ATP</name>
        <dbReference type="ChEBI" id="CHEBI:30616"/>
    </ligand>
</feature>
<dbReference type="EC" id="2.7.11.1" evidence="1"/>
<dbReference type="SMART" id="SM00220">
    <property type="entry name" value="S_TKc"/>
    <property type="match status" value="1"/>
</dbReference>
<keyword evidence="4 7" id="KW-0547">Nucleotide-binding</keyword>
<sequence>MPGGADGTAGGGGVVDGRFRLLERLGHGGMGTVWRARDLALERDVALKEMRMPPEPAADPGAAAALRERAMREARALARLSHPHVVTVHHIVDGGALPWIVMELLPGRSLADLCRGQGPVDPARAARYGRQILAALRAAHAAGVLHRDVKPANVLLREDGDAVLTDFGIATVHGSASVTMPGQVIGSPEYLAPERVREQEGPASDLWSLGMTLYALTEGTLPFSRGTALATLAAVVTDPVPPPVRSGPLAPALRAVLVKDPAARPDAAELDALLAAAERPAAERPAPAPRPLPPVPPVPAPRPDTAPARAPRTRAALLAGALALLLIGGGVTARLLTGAGGSTADAAGTGGPGTGREEERRQPDDGAADPSADRRPDGGGADDEAGGPDPGPAEEDLTAPSPGPAAEPSTGPDPGGSAVPGEDSAGTWIAQLFSEPAGNGPDARDQRLAAVRETVPEARVLRSDDFASLNPGFWVIYAPGPFPDGRAALDFCAGRGHTTANDCVGRYLSHDAGDRQYICFPDDRSSPRCER</sequence>
<dbReference type="AlphaFoldDB" id="A0A1I1LLN3"/>
<evidence type="ECO:0000256" key="8">
    <source>
        <dbReference type="SAM" id="MobiDB-lite"/>
    </source>
</evidence>
<feature type="region of interest" description="Disordered" evidence="8">
    <location>
        <begin position="339"/>
        <end position="423"/>
    </location>
</feature>
<keyword evidence="2 10" id="KW-0723">Serine/threonine-protein kinase</keyword>
<keyword evidence="5 10" id="KW-0418">Kinase</keyword>
<evidence type="ECO:0000313" key="11">
    <source>
        <dbReference type="Proteomes" id="UP000199207"/>
    </source>
</evidence>
<evidence type="ECO:0000256" key="6">
    <source>
        <dbReference type="ARBA" id="ARBA00022840"/>
    </source>
</evidence>
<organism evidence="10 11">
    <name type="scientific">Streptomyces aidingensis</name>
    <dbReference type="NCBI Taxonomy" id="910347"/>
    <lineage>
        <taxon>Bacteria</taxon>
        <taxon>Bacillati</taxon>
        <taxon>Actinomycetota</taxon>
        <taxon>Actinomycetes</taxon>
        <taxon>Kitasatosporales</taxon>
        <taxon>Streptomycetaceae</taxon>
        <taxon>Streptomyces</taxon>
    </lineage>
</organism>
<dbReference type="PROSITE" id="PS00107">
    <property type="entry name" value="PROTEIN_KINASE_ATP"/>
    <property type="match status" value="1"/>
</dbReference>
<dbReference type="EMBL" id="FOLM01000005">
    <property type="protein sequence ID" value="SFC73885.1"/>
    <property type="molecule type" value="Genomic_DNA"/>
</dbReference>
<dbReference type="PANTHER" id="PTHR43289">
    <property type="entry name" value="MITOGEN-ACTIVATED PROTEIN KINASE KINASE KINASE 20-RELATED"/>
    <property type="match status" value="1"/>
</dbReference>
<dbReference type="PANTHER" id="PTHR43289:SF6">
    <property type="entry name" value="SERINE_THREONINE-PROTEIN KINASE NEKL-3"/>
    <property type="match status" value="1"/>
</dbReference>
<feature type="domain" description="Protein kinase" evidence="9">
    <location>
        <begin position="19"/>
        <end position="274"/>
    </location>
</feature>
<evidence type="ECO:0000259" key="9">
    <source>
        <dbReference type="PROSITE" id="PS50011"/>
    </source>
</evidence>
<dbReference type="InterPro" id="IPR000719">
    <property type="entry name" value="Prot_kinase_dom"/>
</dbReference>
<dbReference type="PROSITE" id="PS50011">
    <property type="entry name" value="PROTEIN_KINASE_DOM"/>
    <property type="match status" value="1"/>
</dbReference>
<dbReference type="InterPro" id="IPR011009">
    <property type="entry name" value="Kinase-like_dom_sf"/>
</dbReference>
<dbReference type="CDD" id="cd14014">
    <property type="entry name" value="STKc_PknB_like"/>
    <property type="match status" value="1"/>
</dbReference>
<feature type="compositionally biased region" description="Pro residues" evidence="8">
    <location>
        <begin position="286"/>
        <end position="304"/>
    </location>
</feature>
<dbReference type="Gene3D" id="3.30.200.20">
    <property type="entry name" value="Phosphorylase Kinase, domain 1"/>
    <property type="match status" value="1"/>
</dbReference>
<evidence type="ECO:0000313" key="10">
    <source>
        <dbReference type="EMBL" id="SFC73885.1"/>
    </source>
</evidence>
<evidence type="ECO:0000256" key="4">
    <source>
        <dbReference type="ARBA" id="ARBA00022741"/>
    </source>
</evidence>
<evidence type="ECO:0000256" key="7">
    <source>
        <dbReference type="PROSITE-ProRule" id="PRU10141"/>
    </source>
</evidence>
<reference evidence="10 11" key="1">
    <citation type="submission" date="2016-10" db="EMBL/GenBank/DDBJ databases">
        <authorList>
            <person name="de Groot N.N."/>
        </authorList>
    </citation>
    <scope>NUCLEOTIDE SEQUENCE [LARGE SCALE GENOMIC DNA]</scope>
    <source>
        <strain evidence="10 11">CGMCC 4.5739</strain>
    </source>
</reference>
<name>A0A1I1LLN3_9ACTN</name>
<feature type="region of interest" description="Disordered" evidence="8">
    <location>
        <begin position="279"/>
        <end position="311"/>
    </location>
</feature>
<dbReference type="Pfam" id="PF00069">
    <property type="entry name" value="Pkinase"/>
    <property type="match status" value="1"/>
</dbReference>
<dbReference type="Gene3D" id="1.10.510.10">
    <property type="entry name" value="Transferase(Phosphotransferase) domain 1"/>
    <property type="match status" value="1"/>
</dbReference>
<keyword evidence="3" id="KW-0808">Transferase</keyword>
<feature type="compositionally biased region" description="Basic and acidic residues" evidence="8">
    <location>
        <begin position="355"/>
        <end position="364"/>
    </location>
</feature>
<dbReference type="GO" id="GO:0005524">
    <property type="term" value="F:ATP binding"/>
    <property type="evidence" value="ECO:0007669"/>
    <property type="project" value="UniProtKB-UniRule"/>
</dbReference>
<dbReference type="GO" id="GO:0004674">
    <property type="term" value="F:protein serine/threonine kinase activity"/>
    <property type="evidence" value="ECO:0007669"/>
    <property type="project" value="UniProtKB-KW"/>
</dbReference>
<dbReference type="STRING" id="910347.SAMN05421773_105291"/>
<dbReference type="PROSITE" id="PS00108">
    <property type="entry name" value="PROTEIN_KINASE_ST"/>
    <property type="match status" value="1"/>
</dbReference>
<evidence type="ECO:0000256" key="3">
    <source>
        <dbReference type="ARBA" id="ARBA00022679"/>
    </source>
</evidence>
<keyword evidence="6 7" id="KW-0067">ATP-binding</keyword>
<dbReference type="InterPro" id="IPR017441">
    <property type="entry name" value="Protein_kinase_ATP_BS"/>
</dbReference>
<dbReference type="Proteomes" id="UP000199207">
    <property type="component" value="Unassembled WGS sequence"/>
</dbReference>
<accession>A0A1I1LLN3</accession>